<dbReference type="EMBL" id="BMAW01039738">
    <property type="protein sequence ID" value="GFU56981.1"/>
    <property type="molecule type" value="Genomic_DNA"/>
</dbReference>
<dbReference type="AlphaFoldDB" id="A0A8X6UVC4"/>
<evidence type="ECO:0000313" key="1">
    <source>
        <dbReference type="EMBL" id="GFU56981.1"/>
    </source>
</evidence>
<dbReference type="Proteomes" id="UP000887013">
    <property type="component" value="Unassembled WGS sequence"/>
</dbReference>
<organism evidence="1 2">
    <name type="scientific">Nephila pilipes</name>
    <name type="common">Giant wood spider</name>
    <name type="synonym">Nephila maculata</name>
    <dbReference type="NCBI Taxonomy" id="299642"/>
    <lineage>
        <taxon>Eukaryota</taxon>
        <taxon>Metazoa</taxon>
        <taxon>Ecdysozoa</taxon>
        <taxon>Arthropoda</taxon>
        <taxon>Chelicerata</taxon>
        <taxon>Arachnida</taxon>
        <taxon>Araneae</taxon>
        <taxon>Araneomorphae</taxon>
        <taxon>Entelegynae</taxon>
        <taxon>Araneoidea</taxon>
        <taxon>Nephilidae</taxon>
        <taxon>Nephila</taxon>
    </lineage>
</organism>
<gene>
    <name evidence="1" type="ORF">NPIL_399021</name>
</gene>
<sequence length="89" mass="10344">MEPLFSEEYDSEEEVDVFPFYLTFQSTHLDCRTVESCNLLMRIEWFLPVSPADTNRLLKQQKIPDDGSNPWEGVTEIGGKERVGREKAF</sequence>
<keyword evidence="2" id="KW-1185">Reference proteome</keyword>
<name>A0A8X6UVC4_NEPPI</name>
<reference evidence="1" key="1">
    <citation type="submission" date="2020-08" db="EMBL/GenBank/DDBJ databases">
        <title>Multicomponent nature underlies the extraordinary mechanical properties of spider dragline silk.</title>
        <authorList>
            <person name="Kono N."/>
            <person name="Nakamura H."/>
            <person name="Mori M."/>
            <person name="Yoshida Y."/>
            <person name="Ohtoshi R."/>
            <person name="Malay A.D."/>
            <person name="Moran D.A.P."/>
            <person name="Tomita M."/>
            <person name="Numata K."/>
            <person name="Arakawa K."/>
        </authorList>
    </citation>
    <scope>NUCLEOTIDE SEQUENCE</scope>
</reference>
<accession>A0A8X6UVC4</accession>
<proteinExistence type="predicted"/>
<evidence type="ECO:0000313" key="2">
    <source>
        <dbReference type="Proteomes" id="UP000887013"/>
    </source>
</evidence>
<protein>
    <submittedName>
        <fullName evidence="1">Uncharacterized protein</fullName>
    </submittedName>
</protein>
<comment type="caution">
    <text evidence="1">The sequence shown here is derived from an EMBL/GenBank/DDBJ whole genome shotgun (WGS) entry which is preliminary data.</text>
</comment>